<dbReference type="Pfam" id="PF05794">
    <property type="entry name" value="Tcp11"/>
    <property type="match status" value="1"/>
</dbReference>
<accession>A0ABD0YFS7</accession>
<gene>
    <name evidence="2" type="ORF">AAG570_012913</name>
</gene>
<dbReference type="Proteomes" id="UP001558652">
    <property type="component" value="Unassembled WGS sequence"/>
</dbReference>
<evidence type="ECO:0000313" key="2">
    <source>
        <dbReference type="EMBL" id="KAL1129969.1"/>
    </source>
</evidence>
<dbReference type="AlphaFoldDB" id="A0ABD0YFS7"/>
<comment type="similarity">
    <text evidence="1">Belongs to the TCP11 family.</text>
</comment>
<feature type="non-terminal residue" evidence="2">
    <location>
        <position position="1"/>
    </location>
</feature>
<dbReference type="EMBL" id="JBFDAA010000008">
    <property type="protein sequence ID" value="KAL1129969.1"/>
    <property type="molecule type" value="Genomic_DNA"/>
</dbReference>
<dbReference type="PANTHER" id="PTHR12832">
    <property type="entry name" value="TESTIS-SPECIFIC PROTEIN PBS13 T-COMPLEX 11"/>
    <property type="match status" value="1"/>
</dbReference>
<organism evidence="2 3">
    <name type="scientific">Ranatra chinensis</name>
    <dbReference type="NCBI Taxonomy" id="642074"/>
    <lineage>
        <taxon>Eukaryota</taxon>
        <taxon>Metazoa</taxon>
        <taxon>Ecdysozoa</taxon>
        <taxon>Arthropoda</taxon>
        <taxon>Hexapoda</taxon>
        <taxon>Insecta</taxon>
        <taxon>Pterygota</taxon>
        <taxon>Neoptera</taxon>
        <taxon>Paraneoptera</taxon>
        <taxon>Hemiptera</taxon>
        <taxon>Heteroptera</taxon>
        <taxon>Panheteroptera</taxon>
        <taxon>Nepomorpha</taxon>
        <taxon>Nepidae</taxon>
        <taxon>Ranatrinae</taxon>
        <taxon>Ranatra</taxon>
    </lineage>
</organism>
<dbReference type="InterPro" id="IPR008862">
    <property type="entry name" value="Tcp11"/>
</dbReference>
<sequence>SVLKVVTESVHNAYWDLLQEELSQRPPILDHALQLLHEIKESLYHALLPHQTKLKKEIADYLDLDLIKQQAEHDAFDFQEYARYIISLMAKICAPVRDDEVKALSQVQELIPTLRGILEVLSKMKLDMLNFKLSSVKPDVVANSTNYEREKFHEYLEVKGGGLPITKNWLRKFKPQNPSNKEEINTALSTAFLDLLTWEPGIPYPETLVMDCQRFLKLKEDYFKLTNIVTLTLVTLSTLGSKLAGNVEFKSQVTKSFLLLFDANCVTSIWYVSNFIFKCYV</sequence>
<evidence type="ECO:0000313" key="3">
    <source>
        <dbReference type="Proteomes" id="UP001558652"/>
    </source>
</evidence>
<reference evidence="2 3" key="1">
    <citation type="submission" date="2024-07" db="EMBL/GenBank/DDBJ databases">
        <title>Chromosome-level genome assembly of the water stick insect Ranatra chinensis (Heteroptera: Nepidae).</title>
        <authorList>
            <person name="Liu X."/>
        </authorList>
    </citation>
    <scope>NUCLEOTIDE SEQUENCE [LARGE SCALE GENOMIC DNA]</scope>
    <source>
        <strain evidence="2">Cailab_2021Rc</strain>
        <tissue evidence="2">Muscle</tissue>
    </source>
</reference>
<proteinExistence type="inferred from homology"/>
<keyword evidence="3" id="KW-1185">Reference proteome</keyword>
<evidence type="ECO:0000256" key="1">
    <source>
        <dbReference type="ARBA" id="ARBA00010954"/>
    </source>
</evidence>
<comment type="caution">
    <text evidence="2">The sequence shown here is derived from an EMBL/GenBank/DDBJ whole genome shotgun (WGS) entry which is preliminary data.</text>
</comment>
<name>A0ABD0YFS7_9HEMI</name>
<evidence type="ECO:0008006" key="4">
    <source>
        <dbReference type="Google" id="ProtNLM"/>
    </source>
</evidence>
<dbReference type="PANTHER" id="PTHR12832:SF11">
    <property type="entry name" value="LD23868P"/>
    <property type="match status" value="1"/>
</dbReference>
<protein>
    <recommendedName>
        <fullName evidence="4">T-complex 11</fullName>
    </recommendedName>
</protein>